<evidence type="ECO:0000313" key="1">
    <source>
        <dbReference type="EMBL" id="KAI3686364.1"/>
    </source>
</evidence>
<evidence type="ECO:0000313" key="2">
    <source>
        <dbReference type="Proteomes" id="UP001056120"/>
    </source>
</evidence>
<organism evidence="1 2">
    <name type="scientific">Smallanthus sonchifolius</name>
    <dbReference type="NCBI Taxonomy" id="185202"/>
    <lineage>
        <taxon>Eukaryota</taxon>
        <taxon>Viridiplantae</taxon>
        <taxon>Streptophyta</taxon>
        <taxon>Embryophyta</taxon>
        <taxon>Tracheophyta</taxon>
        <taxon>Spermatophyta</taxon>
        <taxon>Magnoliopsida</taxon>
        <taxon>eudicotyledons</taxon>
        <taxon>Gunneridae</taxon>
        <taxon>Pentapetalae</taxon>
        <taxon>asterids</taxon>
        <taxon>campanulids</taxon>
        <taxon>Asterales</taxon>
        <taxon>Asteraceae</taxon>
        <taxon>Asteroideae</taxon>
        <taxon>Heliantheae alliance</taxon>
        <taxon>Millerieae</taxon>
        <taxon>Smallanthus</taxon>
    </lineage>
</organism>
<sequence>MRTWDRCRSFLSSGKKKVTPEGFFPVYVGPERQWFAVNTKYASHPLFQMLLEEAEMKYGYNTPGPILLPCEVDLFYKVVAEMEAKEVELHRCGFGCRLCSPFNPSRRLVNACGGDHEMGKGYGSYGVLTPSRLIKMK</sequence>
<gene>
    <name evidence="1" type="ORF">L1987_80039</name>
</gene>
<comment type="caution">
    <text evidence="1">The sequence shown here is derived from an EMBL/GenBank/DDBJ whole genome shotgun (WGS) entry which is preliminary data.</text>
</comment>
<protein>
    <submittedName>
        <fullName evidence="1">Uncharacterized protein</fullName>
    </submittedName>
</protein>
<reference evidence="2" key="1">
    <citation type="journal article" date="2022" name="Mol. Ecol. Resour.">
        <title>The genomes of chicory, endive, great burdock and yacon provide insights into Asteraceae palaeo-polyploidization history and plant inulin production.</title>
        <authorList>
            <person name="Fan W."/>
            <person name="Wang S."/>
            <person name="Wang H."/>
            <person name="Wang A."/>
            <person name="Jiang F."/>
            <person name="Liu H."/>
            <person name="Zhao H."/>
            <person name="Xu D."/>
            <person name="Zhang Y."/>
        </authorList>
    </citation>
    <scope>NUCLEOTIDE SEQUENCE [LARGE SCALE GENOMIC DNA]</scope>
    <source>
        <strain evidence="2">cv. Yunnan</strain>
    </source>
</reference>
<keyword evidence="2" id="KW-1185">Reference proteome</keyword>
<dbReference type="Proteomes" id="UP001056120">
    <property type="component" value="Linkage Group LG27"/>
</dbReference>
<accession>A0ACB8YN34</accession>
<proteinExistence type="predicted"/>
<dbReference type="EMBL" id="CM042044">
    <property type="protein sequence ID" value="KAI3686364.1"/>
    <property type="molecule type" value="Genomic_DNA"/>
</dbReference>
<name>A0ACB8YN34_9ASTR</name>
<reference evidence="1 2" key="2">
    <citation type="journal article" date="2022" name="Mol. Ecol. Resour.">
        <title>The genomes of chicory, endive, great burdock and yacon provide insights into Asteraceae paleo-polyploidization history and plant inulin production.</title>
        <authorList>
            <person name="Fan W."/>
            <person name="Wang S."/>
            <person name="Wang H."/>
            <person name="Wang A."/>
            <person name="Jiang F."/>
            <person name="Liu H."/>
            <person name="Zhao H."/>
            <person name="Xu D."/>
            <person name="Zhang Y."/>
        </authorList>
    </citation>
    <scope>NUCLEOTIDE SEQUENCE [LARGE SCALE GENOMIC DNA]</scope>
    <source>
        <strain evidence="2">cv. Yunnan</strain>
        <tissue evidence="1">Leaves</tissue>
    </source>
</reference>